<dbReference type="AlphaFoldDB" id="G0LGM7"/>
<dbReference type="PANTHER" id="PTHR47354:SF5">
    <property type="entry name" value="PROTEIN RFBI"/>
    <property type="match status" value="1"/>
</dbReference>
<dbReference type="RefSeq" id="WP_014555408.1">
    <property type="nucleotide sequence ID" value="NC_017459.1"/>
</dbReference>
<dbReference type="OrthoDB" id="35401at2157"/>
<accession>G0LGM7</accession>
<dbReference type="Gene3D" id="3.40.50.80">
    <property type="entry name" value="Nucleotide-binding domain of ferredoxin-NADP reductase (FNR) module"/>
    <property type="match status" value="1"/>
</dbReference>
<proteinExistence type="predicted"/>
<dbReference type="SUPFAM" id="SSF52343">
    <property type="entry name" value="Ferredoxin reductase-like, C-terminal NADP-linked domain"/>
    <property type="match status" value="1"/>
</dbReference>
<reference evidence="2 3" key="1">
    <citation type="journal article" date="2011" name="PLoS ONE">
        <title>Haloquadratum walsbyi: limited diversity in a global pond.</title>
        <authorList>
            <person name="Dyall-Smith M."/>
            <person name="Pfeiffer F."/>
            <person name="Klee K."/>
            <person name="Palm P."/>
            <person name="Gross K."/>
            <person name="Schuster S.C."/>
            <person name="Rampp M."/>
            <person name="Oesterhelt D."/>
        </authorList>
    </citation>
    <scope>NUCLEOTIDE SEQUENCE [LARGE SCALE GENOMIC DNA]</scope>
    <source>
        <strain evidence="3">DSM 16854 / JCM 12705 / C23</strain>
    </source>
</reference>
<dbReference type="EMBL" id="FR746099">
    <property type="protein sequence ID" value="CCC39579.1"/>
    <property type="molecule type" value="Genomic_DNA"/>
</dbReference>
<evidence type="ECO:0000259" key="1">
    <source>
        <dbReference type="PROSITE" id="PS51384"/>
    </source>
</evidence>
<dbReference type="InterPro" id="IPR039261">
    <property type="entry name" value="FNR_nucleotide-bd"/>
</dbReference>
<dbReference type="Pfam" id="PF00970">
    <property type="entry name" value="FAD_binding_6"/>
    <property type="match status" value="1"/>
</dbReference>
<dbReference type="PROSITE" id="PS51384">
    <property type="entry name" value="FAD_FR"/>
    <property type="match status" value="1"/>
</dbReference>
<gene>
    <name evidence="2" type="ordered locus">Hqrw_1638</name>
</gene>
<evidence type="ECO:0000313" key="2">
    <source>
        <dbReference type="EMBL" id="CCC39579.1"/>
    </source>
</evidence>
<dbReference type="HOGENOM" id="CLU_1297469_0_0_2"/>
<dbReference type="InterPro" id="IPR017927">
    <property type="entry name" value="FAD-bd_FR_type"/>
</dbReference>
<dbReference type="GeneID" id="12446328"/>
<dbReference type="InterPro" id="IPR008333">
    <property type="entry name" value="Cbr1-like_FAD-bd_dom"/>
</dbReference>
<dbReference type="GO" id="GO:0016491">
    <property type="term" value="F:oxidoreductase activity"/>
    <property type="evidence" value="ECO:0007669"/>
    <property type="project" value="InterPro"/>
</dbReference>
<dbReference type="Gene3D" id="2.40.30.10">
    <property type="entry name" value="Translation factors"/>
    <property type="match status" value="1"/>
</dbReference>
<dbReference type="InterPro" id="IPR050415">
    <property type="entry name" value="MRET"/>
</dbReference>
<evidence type="ECO:0000313" key="3">
    <source>
        <dbReference type="Proteomes" id="UP000007954"/>
    </source>
</evidence>
<dbReference type="SUPFAM" id="SSF63380">
    <property type="entry name" value="Riboflavin synthase domain-like"/>
    <property type="match status" value="1"/>
</dbReference>
<protein>
    <submittedName>
        <fullName evidence="2">FAD-dependent oxidoreductase</fullName>
    </submittedName>
</protein>
<dbReference type="Proteomes" id="UP000007954">
    <property type="component" value="Chromosome"/>
</dbReference>
<organism evidence="2 3">
    <name type="scientific">Haloquadratum walsbyi (strain DSM 16854 / JCM 12705 / C23)</name>
    <dbReference type="NCBI Taxonomy" id="768065"/>
    <lineage>
        <taxon>Archaea</taxon>
        <taxon>Methanobacteriati</taxon>
        <taxon>Methanobacteriota</taxon>
        <taxon>Stenosarchaea group</taxon>
        <taxon>Halobacteria</taxon>
        <taxon>Halobacteriales</taxon>
        <taxon>Haloferacaceae</taxon>
        <taxon>Haloquadratum</taxon>
    </lineage>
</organism>
<dbReference type="CDD" id="cd00322">
    <property type="entry name" value="FNR_like"/>
    <property type="match status" value="1"/>
</dbReference>
<dbReference type="KEGG" id="hwc:Hqrw_1638"/>
<dbReference type="PANTHER" id="PTHR47354">
    <property type="entry name" value="NADH OXIDOREDUCTASE HCR"/>
    <property type="match status" value="1"/>
</dbReference>
<sequence length="225" mass="23432">MDATVTVKEAQSVGPQTVTITMQSPPAFTAKPGQFLRVTATIDDEEYARFYTISSPDVEETIEITVGIDPSDAGPFSQYLADIESGSKLSIAGPFGQHYYEDSDRAVVLAGGPGIGPAVGIGDAADAAGNEVAIVYVSETATPAHRPRLNALADAGNNVTIFTTASDSQSGIVPPEFDDAVADIITGVSTEQTFVYGFEGFIEAATDALESASINPDEAKIENFG</sequence>
<dbReference type="InterPro" id="IPR017938">
    <property type="entry name" value="Riboflavin_synthase-like_b-brl"/>
</dbReference>
<feature type="domain" description="FAD-binding FR-type" evidence="1">
    <location>
        <begin position="1"/>
        <end position="101"/>
    </location>
</feature>
<name>G0LGM7_HALWC</name>